<sequence length="139" mass="16139">MASYIVYPVSHPVLDINLSTQQGRQNCYDAFTLYLLKVERYYHFNLSFALKVFGNKRVEQTQKDQLISNLTTSTYKVLREVFLGSNWMATDLALANNRLNQILESITVQELYDKLGVYLKEKQQKALLEPPSYEAKVHL</sequence>
<dbReference type="AlphaFoldDB" id="A0A914BY36"/>
<accession>A0A914BY36</accession>
<evidence type="ECO:0000313" key="2">
    <source>
        <dbReference type="WBParaSite" id="ACRNAN_Path_1260.g4925.t1"/>
    </source>
</evidence>
<dbReference type="WBParaSite" id="ACRNAN_Path_1260.g4925.t1">
    <property type="protein sequence ID" value="ACRNAN_Path_1260.g4925.t1"/>
    <property type="gene ID" value="ACRNAN_Path_1260.g4925"/>
</dbReference>
<keyword evidence="1" id="KW-1185">Reference proteome</keyword>
<evidence type="ECO:0000313" key="1">
    <source>
        <dbReference type="Proteomes" id="UP000887540"/>
    </source>
</evidence>
<protein>
    <submittedName>
        <fullName evidence="2">Uncharacterized protein</fullName>
    </submittedName>
</protein>
<name>A0A914BY36_9BILA</name>
<dbReference type="Proteomes" id="UP000887540">
    <property type="component" value="Unplaced"/>
</dbReference>
<reference evidence="2" key="1">
    <citation type="submission" date="2022-11" db="UniProtKB">
        <authorList>
            <consortium name="WormBaseParasite"/>
        </authorList>
    </citation>
    <scope>IDENTIFICATION</scope>
</reference>
<proteinExistence type="predicted"/>
<organism evidence="1 2">
    <name type="scientific">Acrobeloides nanus</name>
    <dbReference type="NCBI Taxonomy" id="290746"/>
    <lineage>
        <taxon>Eukaryota</taxon>
        <taxon>Metazoa</taxon>
        <taxon>Ecdysozoa</taxon>
        <taxon>Nematoda</taxon>
        <taxon>Chromadorea</taxon>
        <taxon>Rhabditida</taxon>
        <taxon>Tylenchina</taxon>
        <taxon>Cephalobomorpha</taxon>
        <taxon>Cephaloboidea</taxon>
        <taxon>Cephalobidae</taxon>
        <taxon>Acrobeloides</taxon>
    </lineage>
</organism>